<protein>
    <submittedName>
        <fullName evidence="2">Uncharacterized protein</fullName>
    </submittedName>
</protein>
<feature type="compositionally biased region" description="Low complexity" evidence="1">
    <location>
        <begin position="89"/>
        <end position="110"/>
    </location>
</feature>
<reference evidence="2 3" key="1">
    <citation type="journal article" date="2018" name="Mol. Biol. Evol.">
        <title>Broad Genomic Sampling Reveals a Smut Pathogenic Ancestry of the Fungal Clade Ustilaginomycotina.</title>
        <authorList>
            <person name="Kijpornyongpan T."/>
            <person name="Mondo S.J."/>
            <person name="Barry K."/>
            <person name="Sandor L."/>
            <person name="Lee J."/>
            <person name="Lipzen A."/>
            <person name="Pangilinan J."/>
            <person name="LaButti K."/>
            <person name="Hainaut M."/>
            <person name="Henrissat B."/>
            <person name="Grigoriev I.V."/>
            <person name="Spatafora J.W."/>
            <person name="Aime M.C."/>
        </authorList>
    </citation>
    <scope>NUCLEOTIDE SEQUENCE [LARGE SCALE GENOMIC DNA]</scope>
    <source>
        <strain evidence="2 3">MCA 4718</strain>
    </source>
</reference>
<sequence>MSRFLRDHPIDCPGVMYTSSGWPITCLCSPSLSDLQPLPSSSGANDEEDQRATGRPTKTRRFRVKHTTRRRSTRISEQSHGTVEEAESPEASSVASSVASGSASPTHFFTRETSTSSFASSAYTAQTEEETDPVVQAAPTRNFYIGPCVWPGVYPGLPPSTDYLQDAQPDFIQPTQEMDAYPELENPFEASGPTEQEISALLEGWEDPPPQADVSPSSTLDVSGNFDQLRGSVGSHHLPLWEARQDTVLEMPFTITTQEGDVWDNGFY</sequence>
<feature type="compositionally biased region" description="Basic residues" evidence="1">
    <location>
        <begin position="57"/>
        <end position="73"/>
    </location>
</feature>
<evidence type="ECO:0000313" key="2">
    <source>
        <dbReference type="EMBL" id="PWN23008.1"/>
    </source>
</evidence>
<name>A0A316UDP2_9BASI</name>
<keyword evidence="3" id="KW-1185">Reference proteome</keyword>
<organism evidence="2 3">
    <name type="scientific">Pseudomicrostroma glucosiphilum</name>
    <dbReference type="NCBI Taxonomy" id="1684307"/>
    <lineage>
        <taxon>Eukaryota</taxon>
        <taxon>Fungi</taxon>
        <taxon>Dikarya</taxon>
        <taxon>Basidiomycota</taxon>
        <taxon>Ustilaginomycotina</taxon>
        <taxon>Exobasidiomycetes</taxon>
        <taxon>Microstromatales</taxon>
        <taxon>Microstromatales incertae sedis</taxon>
        <taxon>Pseudomicrostroma</taxon>
    </lineage>
</organism>
<evidence type="ECO:0000256" key="1">
    <source>
        <dbReference type="SAM" id="MobiDB-lite"/>
    </source>
</evidence>
<accession>A0A316UDP2</accession>
<dbReference type="RefSeq" id="XP_025350168.1">
    <property type="nucleotide sequence ID" value="XM_025489033.1"/>
</dbReference>
<proteinExistence type="predicted"/>
<evidence type="ECO:0000313" key="3">
    <source>
        <dbReference type="Proteomes" id="UP000245942"/>
    </source>
</evidence>
<dbReference type="Proteomes" id="UP000245942">
    <property type="component" value="Unassembled WGS sequence"/>
</dbReference>
<dbReference type="GeneID" id="37010767"/>
<dbReference type="AlphaFoldDB" id="A0A316UDP2"/>
<dbReference type="EMBL" id="KZ819322">
    <property type="protein sequence ID" value="PWN23008.1"/>
    <property type="molecule type" value="Genomic_DNA"/>
</dbReference>
<feature type="region of interest" description="Disordered" evidence="1">
    <location>
        <begin position="35"/>
        <end position="110"/>
    </location>
</feature>
<gene>
    <name evidence="2" type="ORF">BCV69DRAFT_105028</name>
</gene>